<dbReference type="Gene3D" id="3.40.50.300">
    <property type="entry name" value="P-loop containing nucleotide triphosphate hydrolases"/>
    <property type="match status" value="2"/>
</dbReference>
<accession>A0AAD7MEH4</accession>
<dbReference type="GO" id="GO:0000785">
    <property type="term" value="C:chromatin"/>
    <property type="evidence" value="ECO:0007669"/>
    <property type="project" value="TreeGrafter"/>
</dbReference>
<dbReference type="Proteomes" id="UP001215598">
    <property type="component" value="Unassembled WGS sequence"/>
</dbReference>
<keyword evidence="3" id="KW-0378">Hydrolase</keyword>
<dbReference type="GO" id="GO:0005524">
    <property type="term" value="F:ATP binding"/>
    <property type="evidence" value="ECO:0007669"/>
    <property type="project" value="InterPro"/>
</dbReference>
<proteinExistence type="predicted"/>
<dbReference type="GO" id="GO:0034728">
    <property type="term" value="P:nucleosome organization"/>
    <property type="evidence" value="ECO:0007669"/>
    <property type="project" value="TreeGrafter"/>
</dbReference>
<evidence type="ECO:0000259" key="7">
    <source>
        <dbReference type="Pfam" id="PF00176"/>
    </source>
</evidence>
<comment type="caution">
    <text evidence="8">The sequence shown here is derived from an EMBL/GenBank/DDBJ whole genome shotgun (WGS) entry which is preliminary data.</text>
</comment>
<evidence type="ECO:0000256" key="2">
    <source>
        <dbReference type="ARBA" id="ARBA00022741"/>
    </source>
</evidence>
<evidence type="ECO:0000256" key="3">
    <source>
        <dbReference type="ARBA" id="ARBA00022801"/>
    </source>
</evidence>
<dbReference type="Gene3D" id="6.10.140.1440">
    <property type="match status" value="1"/>
</dbReference>
<dbReference type="InterPro" id="IPR027417">
    <property type="entry name" value="P-loop_NTPase"/>
</dbReference>
<keyword evidence="4" id="KW-0067">ATP-binding</keyword>
<dbReference type="EMBL" id="JARKIB010000334">
    <property type="protein sequence ID" value="KAJ7713865.1"/>
    <property type="molecule type" value="Genomic_DNA"/>
</dbReference>
<feature type="compositionally biased region" description="Basic and acidic residues" evidence="6">
    <location>
        <begin position="229"/>
        <end position="243"/>
    </location>
</feature>
<reference evidence="8" key="1">
    <citation type="submission" date="2023-03" db="EMBL/GenBank/DDBJ databases">
        <title>Massive genome expansion in bonnet fungi (Mycena s.s.) driven by repeated elements and novel gene families across ecological guilds.</title>
        <authorList>
            <consortium name="Lawrence Berkeley National Laboratory"/>
            <person name="Harder C.B."/>
            <person name="Miyauchi S."/>
            <person name="Viragh M."/>
            <person name="Kuo A."/>
            <person name="Thoen E."/>
            <person name="Andreopoulos B."/>
            <person name="Lu D."/>
            <person name="Skrede I."/>
            <person name="Drula E."/>
            <person name="Henrissat B."/>
            <person name="Morin E."/>
            <person name="Kohler A."/>
            <person name="Barry K."/>
            <person name="LaButti K."/>
            <person name="Morin E."/>
            <person name="Salamov A."/>
            <person name="Lipzen A."/>
            <person name="Mereny Z."/>
            <person name="Hegedus B."/>
            <person name="Baldrian P."/>
            <person name="Stursova M."/>
            <person name="Weitz H."/>
            <person name="Taylor A."/>
            <person name="Grigoriev I.V."/>
            <person name="Nagy L.G."/>
            <person name="Martin F."/>
            <person name="Kauserud H."/>
        </authorList>
    </citation>
    <scope>NUCLEOTIDE SEQUENCE</scope>
    <source>
        <strain evidence="8">CBHHK182m</strain>
    </source>
</reference>
<sequence length="441" mass="50013">MLRRLKKDVLTSLPTKSERILRLEMSALQIHFYKNILSKNFQGLIKSANGNNISLLNLAMELEKPQITPYLFDGAEIRTDSTEDTLKGLGINSGKMVLLDKLLARLKQDGHRVLIFSQMVRMLNIVRDYNEPARSNCNPQSDLQAMARPHRIGQKSHVSVYRFLSKDTMDEDVLERAKKMVLGMPNLDEMDLVDIFNRAEDHETMAVNGDGRTSLGGEGFLAQFAGATERQKLEEDEERKADDLVTGDSRKRTHAPWSHAQVGSQKAMELKERDVRVLIRSLQRRGDIWQRYDVIVTESKLQHKNKGMIFDVADDTVCNKVLKDNEDQKRKEQGRAGYLPQRRPVVLNASVRTARRRAIADAKIVVIDCRGFGEAILKDPAAYTRPRLGWRAHGARGLGFLDARDGRSMPCRLDQSEDAPGCKYQMSRARAANYYFSAGRA</sequence>
<dbReference type="Pfam" id="PF00176">
    <property type="entry name" value="SNF2-rel_dom"/>
    <property type="match status" value="1"/>
</dbReference>
<evidence type="ECO:0000313" key="9">
    <source>
        <dbReference type="Proteomes" id="UP001215598"/>
    </source>
</evidence>
<evidence type="ECO:0000256" key="4">
    <source>
        <dbReference type="ARBA" id="ARBA00022840"/>
    </source>
</evidence>
<protein>
    <recommendedName>
        <fullName evidence="7">SNF2 N-terminal domain-containing protein</fullName>
    </recommendedName>
</protein>
<dbReference type="CDD" id="cd18793">
    <property type="entry name" value="SF2_C_SNF"/>
    <property type="match status" value="1"/>
</dbReference>
<keyword evidence="9" id="KW-1185">Reference proteome</keyword>
<keyword evidence="2" id="KW-0547">Nucleotide-binding</keyword>
<dbReference type="GO" id="GO:0016887">
    <property type="term" value="F:ATP hydrolysis activity"/>
    <property type="evidence" value="ECO:0007669"/>
    <property type="project" value="TreeGrafter"/>
</dbReference>
<dbReference type="GO" id="GO:0003677">
    <property type="term" value="F:DNA binding"/>
    <property type="evidence" value="ECO:0007669"/>
    <property type="project" value="TreeGrafter"/>
</dbReference>
<keyword evidence="5" id="KW-0539">Nucleus</keyword>
<dbReference type="GO" id="GO:0042393">
    <property type="term" value="F:histone binding"/>
    <property type="evidence" value="ECO:0007669"/>
    <property type="project" value="TreeGrafter"/>
</dbReference>
<dbReference type="InterPro" id="IPR049730">
    <property type="entry name" value="SNF2/RAD54-like_C"/>
</dbReference>
<gene>
    <name evidence="8" type="ORF">B0H16DRAFT_1809235</name>
</gene>
<comment type="subcellular location">
    <subcellularLocation>
        <location evidence="1">Nucleus</location>
    </subcellularLocation>
</comment>
<dbReference type="GO" id="GO:0005634">
    <property type="term" value="C:nucleus"/>
    <property type="evidence" value="ECO:0007669"/>
    <property type="project" value="UniProtKB-SubCell"/>
</dbReference>
<dbReference type="GO" id="GO:0003682">
    <property type="term" value="F:chromatin binding"/>
    <property type="evidence" value="ECO:0007669"/>
    <property type="project" value="TreeGrafter"/>
</dbReference>
<name>A0AAD7MEH4_9AGAR</name>
<dbReference type="PANTHER" id="PTHR45623">
    <property type="entry name" value="CHROMODOMAIN-HELICASE-DNA-BINDING PROTEIN 3-RELATED-RELATED"/>
    <property type="match status" value="1"/>
</dbReference>
<dbReference type="PANTHER" id="PTHR45623:SF14">
    <property type="entry name" value="CHROMODOMAIN-HELICASE-DNA-BINDING PROTEIN 1"/>
    <property type="match status" value="1"/>
</dbReference>
<evidence type="ECO:0000256" key="5">
    <source>
        <dbReference type="ARBA" id="ARBA00023242"/>
    </source>
</evidence>
<evidence type="ECO:0000256" key="6">
    <source>
        <dbReference type="SAM" id="MobiDB-lite"/>
    </source>
</evidence>
<evidence type="ECO:0000313" key="8">
    <source>
        <dbReference type="EMBL" id="KAJ7713865.1"/>
    </source>
</evidence>
<organism evidence="8 9">
    <name type="scientific">Mycena metata</name>
    <dbReference type="NCBI Taxonomy" id="1033252"/>
    <lineage>
        <taxon>Eukaryota</taxon>
        <taxon>Fungi</taxon>
        <taxon>Dikarya</taxon>
        <taxon>Basidiomycota</taxon>
        <taxon>Agaricomycotina</taxon>
        <taxon>Agaricomycetes</taxon>
        <taxon>Agaricomycetidae</taxon>
        <taxon>Agaricales</taxon>
        <taxon>Marasmiineae</taxon>
        <taxon>Mycenaceae</taxon>
        <taxon>Mycena</taxon>
    </lineage>
</organism>
<dbReference type="InterPro" id="IPR038718">
    <property type="entry name" value="SNF2-like_sf"/>
</dbReference>
<evidence type="ECO:0000256" key="1">
    <source>
        <dbReference type="ARBA" id="ARBA00004123"/>
    </source>
</evidence>
<dbReference type="GO" id="GO:0140658">
    <property type="term" value="F:ATP-dependent chromatin remodeler activity"/>
    <property type="evidence" value="ECO:0007669"/>
    <property type="project" value="TreeGrafter"/>
</dbReference>
<dbReference type="SUPFAM" id="SSF52540">
    <property type="entry name" value="P-loop containing nucleoside triphosphate hydrolases"/>
    <property type="match status" value="1"/>
</dbReference>
<dbReference type="Gene3D" id="3.40.50.10810">
    <property type="entry name" value="Tandem AAA-ATPase domain"/>
    <property type="match status" value="1"/>
</dbReference>
<dbReference type="InterPro" id="IPR000330">
    <property type="entry name" value="SNF2_N"/>
</dbReference>
<feature type="domain" description="SNF2 N-terminal" evidence="7">
    <location>
        <begin position="1"/>
        <end position="70"/>
    </location>
</feature>
<feature type="region of interest" description="Disordered" evidence="6">
    <location>
        <begin position="228"/>
        <end position="264"/>
    </location>
</feature>
<dbReference type="AlphaFoldDB" id="A0AAD7MEH4"/>